<accession>A0A6N2YIH9</accession>
<proteinExistence type="predicted"/>
<dbReference type="PROSITE" id="PS50110">
    <property type="entry name" value="RESPONSE_REGULATORY"/>
    <property type="match status" value="1"/>
</dbReference>
<evidence type="ECO:0000313" key="8">
    <source>
        <dbReference type="EMBL" id="VYT66701.1"/>
    </source>
</evidence>
<sequence length="219" mass="24874">MINIAIADDHALIREGLSKILSYENDLNIVVESSSGEDLIRKIEGLDVDIVLLDINMYGLDGIETLKIIKKKCEKIKIIILTVEKQRRKIREAMDFDASGYVLKESAGSEITNAIRTVYAGGKYIDKSLIDSFINDVNIEGRNNLLDSLTNRELRILLEISNGLKNKDIAEKLYLSEKTIKNYVTTIFKKIGVEDRVHATIFAINNSIEEYYNRRVCTK</sequence>
<dbReference type="AlphaFoldDB" id="A0A6N2YIH9"/>
<feature type="domain" description="HTH luxR-type" evidence="6">
    <location>
        <begin position="142"/>
        <end position="207"/>
    </location>
</feature>
<dbReference type="InterPro" id="IPR011006">
    <property type="entry name" value="CheY-like_superfamily"/>
</dbReference>
<feature type="domain" description="Response regulatory" evidence="7">
    <location>
        <begin position="3"/>
        <end position="119"/>
    </location>
</feature>
<comment type="function">
    <text evidence="4">May play the central regulatory role in sporulation. It may be an element of the effector pathway responsible for the activation of sporulation genes in response to nutritional stress. Spo0A may act in concert with spo0H (a sigma factor) to control the expression of some genes that are critical to the sporulation process.</text>
</comment>
<dbReference type="SUPFAM" id="SSF52172">
    <property type="entry name" value="CheY-like"/>
    <property type="match status" value="1"/>
</dbReference>
<dbReference type="GO" id="GO:0000160">
    <property type="term" value="P:phosphorelay signal transduction system"/>
    <property type="evidence" value="ECO:0007669"/>
    <property type="project" value="InterPro"/>
</dbReference>
<dbReference type="InterPro" id="IPR016032">
    <property type="entry name" value="Sig_transdc_resp-reg_C-effctor"/>
</dbReference>
<gene>
    <name evidence="8" type="primary">uvrY</name>
    <name evidence="8" type="ORF">CPLFYP93_00301</name>
</gene>
<dbReference type="InterPro" id="IPR001789">
    <property type="entry name" value="Sig_transdc_resp-reg_receiver"/>
</dbReference>
<dbReference type="RefSeq" id="WP_156558753.1">
    <property type="nucleotide sequence ID" value="NZ_CACRTV010000013.1"/>
</dbReference>
<dbReference type="Pfam" id="PF00072">
    <property type="entry name" value="Response_reg"/>
    <property type="match status" value="1"/>
</dbReference>
<dbReference type="PANTHER" id="PTHR45566:SF2">
    <property type="entry name" value="NARL SUBFAMILY"/>
    <property type="match status" value="1"/>
</dbReference>
<dbReference type="CDD" id="cd17535">
    <property type="entry name" value="REC_NarL-like"/>
    <property type="match status" value="1"/>
</dbReference>
<dbReference type="SMART" id="SM00448">
    <property type="entry name" value="REC"/>
    <property type="match status" value="1"/>
</dbReference>
<feature type="modified residue" description="4-aspartylphosphate" evidence="5">
    <location>
        <position position="54"/>
    </location>
</feature>
<dbReference type="SUPFAM" id="SSF46894">
    <property type="entry name" value="C-terminal effector domain of the bipartite response regulators"/>
    <property type="match status" value="1"/>
</dbReference>
<dbReference type="InterPro" id="IPR000792">
    <property type="entry name" value="Tscrpt_reg_LuxR_C"/>
</dbReference>
<evidence type="ECO:0000256" key="4">
    <source>
        <dbReference type="ARBA" id="ARBA00024867"/>
    </source>
</evidence>
<dbReference type="Gene3D" id="3.40.50.2300">
    <property type="match status" value="1"/>
</dbReference>
<dbReference type="CDD" id="cd06170">
    <property type="entry name" value="LuxR_C_like"/>
    <property type="match status" value="1"/>
</dbReference>
<dbReference type="GO" id="GO:0006355">
    <property type="term" value="P:regulation of DNA-templated transcription"/>
    <property type="evidence" value="ECO:0007669"/>
    <property type="project" value="InterPro"/>
</dbReference>
<evidence type="ECO:0000256" key="1">
    <source>
        <dbReference type="ARBA" id="ARBA00018672"/>
    </source>
</evidence>
<protein>
    <recommendedName>
        <fullName evidence="1">Stage 0 sporulation protein A homolog</fullName>
    </recommendedName>
</protein>
<keyword evidence="2 5" id="KW-0597">Phosphoprotein</keyword>
<dbReference type="InterPro" id="IPR058245">
    <property type="entry name" value="NreC/VraR/RcsB-like_REC"/>
</dbReference>
<organism evidence="8">
    <name type="scientific">Clostridium paraputrificum</name>
    <dbReference type="NCBI Taxonomy" id="29363"/>
    <lineage>
        <taxon>Bacteria</taxon>
        <taxon>Bacillati</taxon>
        <taxon>Bacillota</taxon>
        <taxon>Clostridia</taxon>
        <taxon>Eubacteriales</taxon>
        <taxon>Clostridiaceae</taxon>
        <taxon>Clostridium</taxon>
    </lineage>
</organism>
<keyword evidence="3" id="KW-0238">DNA-binding</keyword>
<name>A0A6N2YIH9_9CLOT</name>
<dbReference type="PROSITE" id="PS50043">
    <property type="entry name" value="HTH_LUXR_2"/>
    <property type="match status" value="1"/>
</dbReference>
<dbReference type="Pfam" id="PF00196">
    <property type="entry name" value="GerE"/>
    <property type="match status" value="1"/>
</dbReference>
<dbReference type="EMBL" id="CACRTV010000013">
    <property type="protein sequence ID" value="VYT66701.1"/>
    <property type="molecule type" value="Genomic_DNA"/>
</dbReference>
<evidence type="ECO:0000256" key="2">
    <source>
        <dbReference type="ARBA" id="ARBA00022553"/>
    </source>
</evidence>
<dbReference type="PANTHER" id="PTHR45566">
    <property type="entry name" value="HTH-TYPE TRANSCRIPTIONAL REGULATOR YHJB-RELATED"/>
    <property type="match status" value="1"/>
</dbReference>
<dbReference type="PRINTS" id="PR00038">
    <property type="entry name" value="HTHLUXR"/>
</dbReference>
<dbReference type="SMART" id="SM00421">
    <property type="entry name" value="HTH_LUXR"/>
    <property type="match status" value="1"/>
</dbReference>
<reference evidence="8" key="1">
    <citation type="submission" date="2019-11" db="EMBL/GenBank/DDBJ databases">
        <authorList>
            <person name="Feng L."/>
        </authorList>
    </citation>
    <scope>NUCLEOTIDE SEQUENCE</scope>
    <source>
        <strain evidence="8">CParaputrificumLFYP93</strain>
    </source>
</reference>
<evidence type="ECO:0000256" key="5">
    <source>
        <dbReference type="PROSITE-ProRule" id="PRU00169"/>
    </source>
</evidence>
<dbReference type="GO" id="GO:0003677">
    <property type="term" value="F:DNA binding"/>
    <property type="evidence" value="ECO:0007669"/>
    <property type="project" value="UniProtKB-KW"/>
</dbReference>
<evidence type="ECO:0000259" key="6">
    <source>
        <dbReference type="PROSITE" id="PS50043"/>
    </source>
</evidence>
<evidence type="ECO:0000259" key="7">
    <source>
        <dbReference type="PROSITE" id="PS50110"/>
    </source>
</evidence>
<dbReference type="InterPro" id="IPR051015">
    <property type="entry name" value="EvgA-like"/>
</dbReference>
<evidence type="ECO:0000256" key="3">
    <source>
        <dbReference type="ARBA" id="ARBA00023125"/>
    </source>
</evidence>